<dbReference type="KEGG" id="thao:NI17_023065"/>
<dbReference type="EMBL" id="CP063196">
    <property type="protein sequence ID" value="UOE19555.1"/>
    <property type="molecule type" value="Genomic_DNA"/>
</dbReference>
<dbReference type="RefSeq" id="WP_068687495.1">
    <property type="nucleotide sequence ID" value="NZ_CP063196.1"/>
</dbReference>
<keyword evidence="4" id="KW-1185">Reference proteome</keyword>
<evidence type="ECO:0000313" key="3">
    <source>
        <dbReference type="EMBL" id="UOE19555.1"/>
    </source>
</evidence>
<feature type="compositionally biased region" description="Low complexity" evidence="1">
    <location>
        <begin position="92"/>
        <end position="106"/>
    </location>
</feature>
<evidence type="ECO:0000313" key="4">
    <source>
        <dbReference type="Proteomes" id="UP000265719"/>
    </source>
</evidence>
<dbReference type="AlphaFoldDB" id="A0AA97M425"/>
<name>A0AA97M425_9ACTN</name>
<feature type="compositionally biased region" description="Low complexity" evidence="1">
    <location>
        <begin position="35"/>
        <end position="68"/>
    </location>
</feature>
<accession>A0AA97M425</accession>
<evidence type="ECO:0000256" key="1">
    <source>
        <dbReference type="SAM" id="MobiDB-lite"/>
    </source>
</evidence>
<organism evidence="3 4">
    <name type="scientific">Thermobifida halotolerans</name>
    <dbReference type="NCBI Taxonomy" id="483545"/>
    <lineage>
        <taxon>Bacteria</taxon>
        <taxon>Bacillati</taxon>
        <taxon>Actinomycetota</taxon>
        <taxon>Actinomycetes</taxon>
        <taxon>Streptosporangiales</taxon>
        <taxon>Nocardiopsidaceae</taxon>
        <taxon>Thermobifida</taxon>
    </lineage>
</organism>
<feature type="region of interest" description="Disordered" evidence="1">
    <location>
        <begin position="1"/>
        <end position="190"/>
    </location>
</feature>
<proteinExistence type="predicted"/>
<sequence>MSKPSLASKISDAFKRLFGRSTRPVVSSKPEDMAAADAPATRAEGDVTETTPAETADADAAAEFATEAVSSGEQRPTTQPPEPGKPLETSKAPEAAGAPEQAPETARGGGDSAAETGAEPESGGDEPLSPEERAEIAETLDVAEAKTVAAPTSAFTEAVEETRAAEQPAEKAPEESAEAPEEAPLPNYDSLTLPSVRARLRKLTIDQVRQLRAYEAAHANRPEFVRMFDNRVAKLEAQSTE</sequence>
<protein>
    <recommendedName>
        <fullName evidence="2">DUF8129 domain-containing protein</fullName>
    </recommendedName>
</protein>
<reference evidence="3" key="1">
    <citation type="submission" date="2020-10" db="EMBL/GenBank/DDBJ databases">
        <title>De novo genome project of the cellulose decomposer Thermobifida halotolerans type strain.</title>
        <authorList>
            <person name="Nagy I."/>
            <person name="Horvath B."/>
            <person name="Kukolya J."/>
            <person name="Nagy I."/>
            <person name="Orsini M."/>
        </authorList>
    </citation>
    <scope>NUCLEOTIDE SEQUENCE</scope>
    <source>
        <strain evidence="3">DSM 44931</strain>
    </source>
</reference>
<dbReference type="InterPro" id="IPR058442">
    <property type="entry name" value="DUF8129"/>
</dbReference>
<dbReference type="Pfam" id="PF26450">
    <property type="entry name" value="DUF8129"/>
    <property type="match status" value="1"/>
</dbReference>
<gene>
    <name evidence="3" type="ORF">NI17_023065</name>
</gene>
<feature type="compositionally biased region" description="Basic and acidic residues" evidence="1">
    <location>
        <begin position="160"/>
        <end position="174"/>
    </location>
</feature>
<dbReference type="Proteomes" id="UP000265719">
    <property type="component" value="Chromosome"/>
</dbReference>
<feature type="domain" description="DUF8129" evidence="2">
    <location>
        <begin position="187"/>
        <end position="235"/>
    </location>
</feature>
<evidence type="ECO:0000259" key="2">
    <source>
        <dbReference type="Pfam" id="PF26450"/>
    </source>
</evidence>